<dbReference type="InterPro" id="IPR024072">
    <property type="entry name" value="DHFR-like_dom_sf"/>
</dbReference>
<evidence type="ECO:0000256" key="5">
    <source>
        <dbReference type="ARBA" id="ARBA00007417"/>
    </source>
</evidence>
<evidence type="ECO:0000256" key="6">
    <source>
        <dbReference type="ARBA" id="ARBA00022619"/>
    </source>
</evidence>
<evidence type="ECO:0000256" key="8">
    <source>
        <dbReference type="ARBA" id="ARBA00022833"/>
    </source>
</evidence>
<organism evidence="14 15">
    <name type="scientific">Hymenobacter aranciens</name>
    <dbReference type="NCBI Taxonomy" id="3063996"/>
    <lineage>
        <taxon>Bacteria</taxon>
        <taxon>Pseudomonadati</taxon>
        <taxon>Bacteroidota</taxon>
        <taxon>Cytophagia</taxon>
        <taxon>Cytophagales</taxon>
        <taxon>Hymenobacteraceae</taxon>
        <taxon>Hymenobacter</taxon>
    </lineage>
</organism>
<evidence type="ECO:0000259" key="13">
    <source>
        <dbReference type="PROSITE" id="PS51747"/>
    </source>
</evidence>
<dbReference type="Gene3D" id="3.40.140.10">
    <property type="entry name" value="Cytidine Deaminase, domain 2"/>
    <property type="match status" value="1"/>
</dbReference>
<evidence type="ECO:0000256" key="9">
    <source>
        <dbReference type="ARBA" id="ARBA00022857"/>
    </source>
</evidence>
<proteinExistence type="inferred from homology"/>
<evidence type="ECO:0000256" key="3">
    <source>
        <dbReference type="ARBA" id="ARBA00004910"/>
    </source>
</evidence>
<keyword evidence="15" id="KW-1185">Reference proteome</keyword>
<evidence type="ECO:0000256" key="7">
    <source>
        <dbReference type="ARBA" id="ARBA00022723"/>
    </source>
</evidence>
<dbReference type="EC" id="3.5.4.26" evidence="12"/>
<dbReference type="RefSeq" id="WP_305006178.1">
    <property type="nucleotide sequence ID" value="NZ_JAUQSY010000005.1"/>
</dbReference>
<evidence type="ECO:0000256" key="10">
    <source>
        <dbReference type="ARBA" id="ARBA00023002"/>
    </source>
</evidence>
<comment type="cofactor">
    <cofactor evidence="12">
        <name>Zn(2+)</name>
        <dbReference type="ChEBI" id="CHEBI:29105"/>
    </cofactor>
    <text evidence="12">Binds 1 zinc ion.</text>
</comment>
<dbReference type="Proteomes" id="UP001176429">
    <property type="component" value="Unassembled WGS sequence"/>
</dbReference>
<evidence type="ECO:0000256" key="12">
    <source>
        <dbReference type="PIRNR" id="PIRNR006769"/>
    </source>
</evidence>
<comment type="pathway">
    <text evidence="3 12">Cofactor biosynthesis; riboflavin biosynthesis; 5-amino-6-(D-ribitylamino)uracil from GTP: step 3/4.</text>
</comment>
<dbReference type="GO" id="GO:0008703">
    <property type="term" value="F:5-amino-6-(5-phosphoribosylamino)uracil reductase activity"/>
    <property type="evidence" value="ECO:0007669"/>
    <property type="project" value="UniProtKB-EC"/>
</dbReference>
<evidence type="ECO:0000256" key="1">
    <source>
        <dbReference type="ARBA" id="ARBA00002151"/>
    </source>
</evidence>
<dbReference type="Pfam" id="PF00383">
    <property type="entry name" value="dCMP_cyt_deam_1"/>
    <property type="match status" value="1"/>
</dbReference>
<dbReference type="EMBL" id="JAUQSY010000005">
    <property type="protein sequence ID" value="MDO7874862.1"/>
    <property type="molecule type" value="Genomic_DNA"/>
</dbReference>
<dbReference type="PANTHER" id="PTHR38011:SF7">
    <property type="entry name" value="2,5-DIAMINO-6-RIBOSYLAMINO-4(3H)-PYRIMIDINONE 5'-PHOSPHATE REDUCTASE"/>
    <property type="match status" value="1"/>
</dbReference>
<dbReference type="Pfam" id="PF01872">
    <property type="entry name" value="RibD_C"/>
    <property type="match status" value="1"/>
</dbReference>
<comment type="similarity">
    <text evidence="5 12">In the C-terminal section; belongs to the HTP reductase family.</text>
</comment>
<evidence type="ECO:0000313" key="14">
    <source>
        <dbReference type="EMBL" id="MDO7874862.1"/>
    </source>
</evidence>
<dbReference type="SUPFAM" id="SSF53597">
    <property type="entry name" value="Dihydrofolate reductase-like"/>
    <property type="match status" value="1"/>
</dbReference>
<dbReference type="Gene3D" id="3.40.430.10">
    <property type="entry name" value="Dihydrofolate Reductase, subunit A"/>
    <property type="match status" value="1"/>
</dbReference>
<keyword evidence="10 12" id="KW-0560">Oxidoreductase</keyword>
<dbReference type="InterPro" id="IPR016193">
    <property type="entry name" value="Cytidine_deaminase-like"/>
</dbReference>
<keyword evidence="7 12" id="KW-0479">Metal-binding</keyword>
<accession>A0ABT9B9L3</accession>
<dbReference type="PIRSF" id="PIRSF006769">
    <property type="entry name" value="RibD"/>
    <property type="match status" value="1"/>
</dbReference>
<keyword evidence="8 12" id="KW-0862">Zinc</keyword>
<dbReference type="InterPro" id="IPR016192">
    <property type="entry name" value="APOBEC/CMP_deaminase_Zn-bd"/>
</dbReference>
<keyword evidence="9 12" id="KW-0521">NADP</keyword>
<evidence type="ECO:0000256" key="4">
    <source>
        <dbReference type="ARBA" id="ARBA00005259"/>
    </source>
</evidence>
<dbReference type="EC" id="1.1.1.193" evidence="12"/>
<keyword evidence="11" id="KW-0511">Multifunctional enzyme</keyword>
<evidence type="ECO:0000313" key="15">
    <source>
        <dbReference type="Proteomes" id="UP001176429"/>
    </source>
</evidence>
<dbReference type="SUPFAM" id="SSF53927">
    <property type="entry name" value="Cytidine deaminase-like"/>
    <property type="match status" value="1"/>
</dbReference>
<dbReference type="InterPro" id="IPR004794">
    <property type="entry name" value="Eubact_RibD"/>
</dbReference>
<reference evidence="14" key="1">
    <citation type="submission" date="2023-07" db="EMBL/GenBank/DDBJ databases">
        <authorList>
            <person name="Kim M.K."/>
        </authorList>
    </citation>
    <scope>NUCLEOTIDE SEQUENCE</scope>
    <source>
        <strain evidence="14">ASUV-10-1</strain>
    </source>
</reference>
<comment type="catalytic activity">
    <reaction evidence="12">
        <text>2,5-diamino-6-hydroxy-4-(5-phosphoribosylamino)-pyrimidine + H2O + H(+) = 5-amino-6-(5-phospho-D-ribosylamino)uracil + NH4(+)</text>
        <dbReference type="Rhea" id="RHEA:21868"/>
        <dbReference type="ChEBI" id="CHEBI:15377"/>
        <dbReference type="ChEBI" id="CHEBI:15378"/>
        <dbReference type="ChEBI" id="CHEBI:28938"/>
        <dbReference type="ChEBI" id="CHEBI:58453"/>
        <dbReference type="ChEBI" id="CHEBI:58614"/>
        <dbReference type="EC" id="3.5.4.26"/>
    </reaction>
</comment>
<comment type="similarity">
    <text evidence="4 12">In the N-terminal section; belongs to the cytidine and deoxycytidylate deaminase family.</text>
</comment>
<evidence type="ECO:0000256" key="2">
    <source>
        <dbReference type="ARBA" id="ARBA00004882"/>
    </source>
</evidence>
<evidence type="ECO:0000256" key="11">
    <source>
        <dbReference type="ARBA" id="ARBA00023268"/>
    </source>
</evidence>
<comment type="caution">
    <text evidence="14">The sequence shown here is derived from an EMBL/GenBank/DDBJ whole genome shotgun (WGS) entry which is preliminary data.</text>
</comment>
<comment type="catalytic activity">
    <reaction evidence="12">
        <text>5-amino-6-(5-phospho-D-ribitylamino)uracil + NADP(+) = 5-amino-6-(5-phospho-D-ribosylamino)uracil + NADPH + H(+)</text>
        <dbReference type="Rhea" id="RHEA:17845"/>
        <dbReference type="ChEBI" id="CHEBI:15378"/>
        <dbReference type="ChEBI" id="CHEBI:57783"/>
        <dbReference type="ChEBI" id="CHEBI:58349"/>
        <dbReference type="ChEBI" id="CHEBI:58421"/>
        <dbReference type="ChEBI" id="CHEBI:58453"/>
        <dbReference type="EC" id="1.1.1.193"/>
    </reaction>
</comment>
<protein>
    <recommendedName>
        <fullName evidence="12">Riboflavin biosynthesis protein RibD</fullName>
    </recommendedName>
    <domain>
        <recommendedName>
            <fullName evidence="12">Diaminohydroxyphosphoribosylaminopyrimidine deaminase</fullName>
            <shortName evidence="12">DRAP deaminase</shortName>
            <ecNumber evidence="12">3.5.4.26</ecNumber>
        </recommendedName>
        <alternativeName>
            <fullName evidence="12">Riboflavin-specific deaminase</fullName>
        </alternativeName>
    </domain>
    <domain>
        <recommendedName>
            <fullName evidence="12">5-amino-6-(5-phosphoribosylamino)uracil reductase</fullName>
            <ecNumber evidence="12">1.1.1.193</ecNumber>
        </recommendedName>
        <alternativeName>
            <fullName evidence="12">HTP reductase</fullName>
        </alternativeName>
    </domain>
</protein>
<dbReference type="InterPro" id="IPR002125">
    <property type="entry name" value="CMP_dCMP_dom"/>
</dbReference>
<dbReference type="CDD" id="cd01284">
    <property type="entry name" value="Riboflavin_deaminase-reductase"/>
    <property type="match status" value="1"/>
</dbReference>
<dbReference type="PROSITE" id="PS00903">
    <property type="entry name" value="CYT_DCMP_DEAMINASES_1"/>
    <property type="match status" value="1"/>
</dbReference>
<comment type="pathway">
    <text evidence="2 12">Cofactor biosynthesis; riboflavin biosynthesis; 5-amino-6-(D-ribitylamino)uracil from GTP: step 2/4.</text>
</comment>
<dbReference type="PANTHER" id="PTHR38011">
    <property type="entry name" value="DIHYDROFOLATE REDUCTASE FAMILY PROTEIN (AFU_ORTHOLOGUE AFUA_8G06820)"/>
    <property type="match status" value="1"/>
</dbReference>
<dbReference type="NCBIfam" id="TIGR00326">
    <property type="entry name" value="eubact_ribD"/>
    <property type="match status" value="1"/>
</dbReference>
<dbReference type="GO" id="GO:0008835">
    <property type="term" value="F:diaminohydroxyphosphoribosylaminopyrimidine deaminase activity"/>
    <property type="evidence" value="ECO:0007669"/>
    <property type="project" value="UniProtKB-EC"/>
</dbReference>
<keyword evidence="12 14" id="KW-0378">Hydrolase</keyword>
<dbReference type="InterPro" id="IPR002734">
    <property type="entry name" value="RibDG_C"/>
</dbReference>
<sequence>MENDSLFMRRALDLARLGSGYTRPNPLVGCVVTHEGRIIGEGWHRQYGGPHAEVNALASVDNQELLKHSRVYVTLEPCAHHGKTPPCADLLIAKGVPEVVICNDDPFPLVAGRGIDKLQAAGVRVETGLLAAEGRWLNRRFFTFHEKKRPYLVLKWAETADGFLAGRYYQQVQISGEQAGLLTHQWRAEEAAILVGTRTALHDNPRLNVRDWPGPQPLRVVIDKNLSLPPTHNVLDRSQPTRLYTYRERPNAENLAHVTLSEADDLLPQVLQDLRQQSVQSVLVEGGPTVLNALINAGLWDEIRIFKSPLKLGQGIAAPVVGLNNLREVQTVGPDKLYWYVNA</sequence>
<dbReference type="PROSITE" id="PS51747">
    <property type="entry name" value="CYT_DCMP_DEAMINASES_2"/>
    <property type="match status" value="1"/>
</dbReference>
<gene>
    <name evidence="14" type="primary">ribD</name>
    <name evidence="14" type="ORF">Q5H93_08980</name>
</gene>
<dbReference type="InterPro" id="IPR050765">
    <property type="entry name" value="Riboflavin_Biosynth_HTPR"/>
</dbReference>
<keyword evidence="6 12" id="KW-0686">Riboflavin biosynthesis</keyword>
<feature type="domain" description="CMP/dCMP-type deaminase" evidence="13">
    <location>
        <begin position="2"/>
        <end position="126"/>
    </location>
</feature>
<comment type="function">
    <text evidence="1 12">Converts 2,5-diamino-6-(ribosylamino)-4(3h)-pyrimidinone 5'-phosphate into 5-amino-6-(ribosylamino)-2,4(1h,3h)-pyrimidinedione 5'-phosphate.</text>
</comment>
<name>A0ABT9B9L3_9BACT</name>